<organism evidence="4 5">
    <name type="scientific">Thiohalorhabdus denitrificans</name>
    <dbReference type="NCBI Taxonomy" id="381306"/>
    <lineage>
        <taxon>Bacteria</taxon>
        <taxon>Pseudomonadati</taxon>
        <taxon>Pseudomonadota</taxon>
        <taxon>Gammaproteobacteria</taxon>
        <taxon>Thiohalorhabdales</taxon>
        <taxon>Thiohalorhabdaceae</taxon>
        <taxon>Thiohalorhabdus</taxon>
    </lineage>
</organism>
<feature type="region of interest" description="Disordered" evidence="1">
    <location>
        <begin position="84"/>
        <end position="106"/>
    </location>
</feature>
<evidence type="ECO:0000313" key="4">
    <source>
        <dbReference type="EMBL" id="SCX92655.1"/>
    </source>
</evidence>
<keyword evidence="2" id="KW-0732">Signal</keyword>
<evidence type="ECO:0000256" key="1">
    <source>
        <dbReference type="SAM" id="MobiDB-lite"/>
    </source>
</evidence>
<accession>A0A0P9C423</accession>
<dbReference type="InterPro" id="IPR013424">
    <property type="entry name" value="Ice-binding_C"/>
</dbReference>
<proteinExistence type="predicted"/>
<evidence type="ECO:0000256" key="2">
    <source>
        <dbReference type="SAM" id="SignalP"/>
    </source>
</evidence>
<gene>
    <name evidence="4" type="ORF">SAMN05661077_0738</name>
</gene>
<reference evidence="5" key="1">
    <citation type="submission" date="2016-10" db="EMBL/GenBank/DDBJ databases">
        <authorList>
            <person name="Varghese N."/>
        </authorList>
    </citation>
    <scope>NUCLEOTIDE SEQUENCE [LARGE SCALE GENOMIC DNA]</scope>
    <source>
        <strain evidence="5">HL 19</strain>
    </source>
</reference>
<dbReference type="PATRIC" id="fig|381306.5.peg.1058"/>
<dbReference type="EMBL" id="FMUN01000002">
    <property type="protein sequence ID" value="SCX92655.1"/>
    <property type="molecule type" value="Genomic_DNA"/>
</dbReference>
<feature type="signal peptide" evidence="2">
    <location>
        <begin position="1"/>
        <end position="23"/>
    </location>
</feature>
<dbReference type="InterPro" id="IPR049804">
    <property type="entry name" value="Choice_anch_L"/>
</dbReference>
<evidence type="ECO:0000259" key="3">
    <source>
        <dbReference type="Pfam" id="PF07589"/>
    </source>
</evidence>
<dbReference type="Proteomes" id="UP000183104">
    <property type="component" value="Unassembled WGS sequence"/>
</dbReference>
<protein>
    <submittedName>
        <fullName evidence="4">PEP-CTERM protein-sorting domain-containing protein</fullName>
    </submittedName>
</protein>
<dbReference type="OrthoDB" id="573436at2"/>
<dbReference type="RefSeq" id="WP_054966727.1">
    <property type="nucleotide sequence ID" value="NZ_FMUN01000002.1"/>
</dbReference>
<keyword evidence="5" id="KW-1185">Reference proteome</keyword>
<dbReference type="STRING" id="381306.AN478_11455"/>
<sequence>MTRTYGTGTALALLLAGTGPVHAIAVDPSEDADTLVDAVLGPGITLDGAPSYSDGPDAAQSGIFTGGNDAGIGIEEGVLMTSGSAANVDGSNHGDYTSTETGAPGDPDLDALVAPGETRDAAVLELDFSTDSGNLAFDYVFASEEYNEFVGSSFNDVFAFFVDGENIANIPGTDTPVSINNVNGGNPLGKDASNADLFNNNDLDDGGPFFDLEYDGFTDVFTATATGLEPGSHTIKLAIADTGDNDLDSGVFIEGGSFTSRPGDGTTPVPAPGTLLLLGAGFAGLGWAGRKAVGAPSPG</sequence>
<evidence type="ECO:0000313" key="5">
    <source>
        <dbReference type="Proteomes" id="UP000183104"/>
    </source>
</evidence>
<feature type="chain" id="PRO_5010433367" evidence="2">
    <location>
        <begin position="24"/>
        <end position="299"/>
    </location>
</feature>
<dbReference type="NCBIfam" id="NF038133">
    <property type="entry name" value="choice_anch_L"/>
    <property type="match status" value="1"/>
</dbReference>
<name>A0A0P9C423_9GAMM</name>
<dbReference type="AlphaFoldDB" id="A0A0P9C423"/>
<feature type="domain" description="Ice-binding protein C-terminal" evidence="3">
    <location>
        <begin position="268"/>
        <end position="291"/>
    </location>
</feature>
<dbReference type="Pfam" id="PF07589">
    <property type="entry name" value="PEP-CTERM"/>
    <property type="match status" value="1"/>
</dbReference>